<evidence type="ECO:0000259" key="5">
    <source>
        <dbReference type="Pfam" id="PF01494"/>
    </source>
</evidence>
<dbReference type="Pfam" id="PF01494">
    <property type="entry name" value="FAD_binding_3"/>
    <property type="match status" value="1"/>
</dbReference>
<dbReference type="PANTHER" id="PTHR47178:SF5">
    <property type="entry name" value="FAD-BINDING DOMAIN-CONTAINING PROTEIN"/>
    <property type="match status" value="1"/>
</dbReference>
<dbReference type="Gene3D" id="3.50.50.60">
    <property type="entry name" value="FAD/NAD(P)-binding domain"/>
    <property type="match status" value="1"/>
</dbReference>
<protein>
    <submittedName>
        <fullName evidence="6">2-polyprenyl-6-methoxyphenol hydroxylase</fullName>
    </submittedName>
</protein>
<evidence type="ECO:0000313" key="7">
    <source>
        <dbReference type="Proteomes" id="UP000199706"/>
    </source>
</evidence>
<reference evidence="6 7" key="1">
    <citation type="submission" date="2016-10" db="EMBL/GenBank/DDBJ databases">
        <authorList>
            <person name="de Groot N.N."/>
        </authorList>
    </citation>
    <scope>NUCLEOTIDE SEQUENCE [LARGE SCALE GENOMIC DNA]</scope>
    <source>
        <strain evidence="6 7">LMG 2247</strain>
    </source>
</reference>
<dbReference type="PANTHER" id="PTHR47178">
    <property type="entry name" value="MONOOXYGENASE, FAD-BINDING"/>
    <property type="match status" value="1"/>
</dbReference>
<dbReference type="SUPFAM" id="SSF51905">
    <property type="entry name" value="FAD/NAD(P)-binding domain"/>
    <property type="match status" value="1"/>
</dbReference>
<gene>
    <name evidence="6" type="ORF">SAMN05216466_115200</name>
</gene>
<keyword evidence="2" id="KW-0274">FAD</keyword>
<dbReference type="InterPro" id="IPR036188">
    <property type="entry name" value="FAD/NAD-bd_sf"/>
</dbReference>
<keyword evidence="1" id="KW-0285">Flavoprotein</keyword>
<keyword evidence="3" id="KW-0560">Oxidoreductase</keyword>
<evidence type="ECO:0000256" key="2">
    <source>
        <dbReference type="ARBA" id="ARBA00022827"/>
    </source>
</evidence>
<dbReference type="InterPro" id="IPR002938">
    <property type="entry name" value="FAD-bd"/>
</dbReference>
<dbReference type="RefSeq" id="WP_244106453.1">
    <property type="nucleotide sequence ID" value="NZ_CADERL010000024.1"/>
</dbReference>
<dbReference type="EMBL" id="FNCJ01000015">
    <property type="protein sequence ID" value="SDH99346.1"/>
    <property type="molecule type" value="Genomic_DNA"/>
</dbReference>
<accession>A0A1G8GY69</accession>
<sequence length="417" mass="43831">MAAPAATGERMQQRHVSIIGAGLGGLCLAQGLKRAGIAFNVYERDPGPASRSQGYRIRIDADGQRALAQCLPAHHYELFRQSCSVSTSVRFLNPCMEPIEGRPARTWRVPVPDAAGEPQAELPDLSANRQSLREILLSGIADRVHFGKTFQRFDATADDEVRIRFEDGAEVTSTLLVGADGVNSVVRGQLVPSARPVDTGAVCLYGKSVVTPALRTIIGAALSKGTSVIFADGFAAILDAMQFSAPLPVIAARIAPECRLSAVDDYVYWAFIGPRATLGVGAAESAAPARLTALIASLVRCWHPQLRTLFAHSDTDTLAMLPVRSAAPTIATWRPGPVTLLGDAIHAMSPAGGVGANTALRDAAALAEAISVPSELGNAVSAVSAYEAAMREWAQAAITASEDGARRLFAAVNTSEA</sequence>
<evidence type="ECO:0000256" key="4">
    <source>
        <dbReference type="ARBA" id="ARBA00023033"/>
    </source>
</evidence>
<name>A0A1G8GY69_9BURK</name>
<dbReference type="GO" id="GO:0071949">
    <property type="term" value="F:FAD binding"/>
    <property type="evidence" value="ECO:0007669"/>
    <property type="project" value="InterPro"/>
</dbReference>
<evidence type="ECO:0000256" key="1">
    <source>
        <dbReference type="ARBA" id="ARBA00022630"/>
    </source>
</evidence>
<feature type="domain" description="FAD-binding" evidence="5">
    <location>
        <begin position="319"/>
        <end position="399"/>
    </location>
</feature>
<dbReference type="Pfam" id="PF13450">
    <property type="entry name" value="NAD_binding_8"/>
    <property type="match status" value="1"/>
</dbReference>
<organism evidence="6 7">
    <name type="scientific">Paraburkholderia phenazinium</name>
    <dbReference type="NCBI Taxonomy" id="60549"/>
    <lineage>
        <taxon>Bacteria</taxon>
        <taxon>Pseudomonadati</taxon>
        <taxon>Pseudomonadota</taxon>
        <taxon>Betaproteobacteria</taxon>
        <taxon>Burkholderiales</taxon>
        <taxon>Burkholderiaceae</taxon>
        <taxon>Paraburkholderia</taxon>
    </lineage>
</organism>
<dbReference type="Proteomes" id="UP000199706">
    <property type="component" value="Unassembled WGS sequence"/>
</dbReference>
<proteinExistence type="predicted"/>
<dbReference type="AlphaFoldDB" id="A0A1G8GY69"/>
<dbReference type="GO" id="GO:0004497">
    <property type="term" value="F:monooxygenase activity"/>
    <property type="evidence" value="ECO:0007669"/>
    <property type="project" value="UniProtKB-KW"/>
</dbReference>
<keyword evidence="4" id="KW-0503">Monooxygenase</keyword>
<dbReference type="PRINTS" id="PR00420">
    <property type="entry name" value="RNGMNOXGNASE"/>
</dbReference>
<evidence type="ECO:0000313" key="6">
    <source>
        <dbReference type="EMBL" id="SDH99346.1"/>
    </source>
</evidence>
<evidence type="ECO:0000256" key="3">
    <source>
        <dbReference type="ARBA" id="ARBA00023002"/>
    </source>
</evidence>